<gene>
    <name evidence="2" type="ORF">GTG28_16590</name>
</gene>
<accession>A0A6L8LXL5</accession>
<proteinExistence type="predicted"/>
<keyword evidence="1" id="KW-1133">Transmembrane helix</keyword>
<evidence type="ECO:0000313" key="3">
    <source>
        <dbReference type="Proteomes" id="UP000478571"/>
    </source>
</evidence>
<keyword evidence="1" id="KW-0812">Transmembrane</keyword>
<reference evidence="2 3" key="1">
    <citation type="submission" date="2020-01" db="EMBL/GenBank/DDBJ databases">
        <title>Draft Genome Sequence of Vibrio sp. strain OCN044, Isolated from a Healthy Coral at Palmyra Atoll.</title>
        <authorList>
            <person name="Videau P."/>
            <person name="Loughran R."/>
            <person name="Esquivel A."/>
            <person name="Deadmond M."/>
            <person name="Paddock B.E."/>
            <person name="Saw J.H."/>
            <person name="Ushijima B."/>
        </authorList>
    </citation>
    <scope>NUCLEOTIDE SEQUENCE [LARGE SCALE GENOMIC DNA]</scope>
    <source>
        <strain evidence="2 3">OCN044</strain>
    </source>
</reference>
<keyword evidence="1" id="KW-0472">Membrane</keyword>
<protein>
    <submittedName>
        <fullName evidence="2">Uncharacterized protein</fullName>
    </submittedName>
</protein>
<dbReference type="Proteomes" id="UP000478571">
    <property type="component" value="Unassembled WGS sequence"/>
</dbReference>
<feature type="transmembrane region" description="Helical" evidence="1">
    <location>
        <begin position="37"/>
        <end position="56"/>
    </location>
</feature>
<keyword evidence="3" id="KW-1185">Reference proteome</keyword>
<dbReference type="EMBL" id="WWEU01000007">
    <property type="protein sequence ID" value="MYM60848.1"/>
    <property type="molecule type" value="Genomic_DNA"/>
</dbReference>
<dbReference type="AlphaFoldDB" id="A0A6L8LXL5"/>
<feature type="transmembrane region" description="Helical" evidence="1">
    <location>
        <begin position="135"/>
        <end position="157"/>
    </location>
</feature>
<feature type="transmembrane region" description="Helical" evidence="1">
    <location>
        <begin position="77"/>
        <end position="96"/>
    </location>
</feature>
<evidence type="ECO:0000256" key="1">
    <source>
        <dbReference type="SAM" id="Phobius"/>
    </source>
</evidence>
<sequence length="173" mass="20646">MLMRVKLFSYYFHFSRLKIERDFPADNPYKKALCAEYWLVSYILAALLYGLLLYIVDYGTIARFWPYDFGREHGKNFIAPAAIFFLVVWYLTRRAFIVTFLNERNIAEIEEYYGPDSIENKEHSYLINIDTLLCFAITTCIVFHVWTVLVLCVLAFISQEIWIRRRFSRSDSK</sequence>
<comment type="caution">
    <text evidence="2">The sequence shown here is derived from an EMBL/GenBank/DDBJ whole genome shotgun (WGS) entry which is preliminary data.</text>
</comment>
<name>A0A6L8LXL5_9VIBR</name>
<dbReference type="RefSeq" id="WP_160931839.1">
    <property type="nucleotide sequence ID" value="NZ_WWEU01000007.1"/>
</dbReference>
<organism evidence="2 3">
    <name type="scientific">Vibrio tetraodonis subsp. pristinus</name>
    <dbReference type="NCBI Taxonomy" id="2695891"/>
    <lineage>
        <taxon>Bacteria</taxon>
        <taxon>Pseudomonadati</taxon>
        <taxon>Pseudomonadota</taxon>
        <taxon>Gammaproteobacteria</taxon>
        <taxon>Vibrionales</taxon>
        <taxon>Vibrionaceae</taxon>
        <taxon>Vibrio</taxon>
    </lineage>
</organism>
<evidence type="ECO:0000313" key="2">
    <source>
        <dbReference type="EMBL" id="MYM60848.1"/>
    </source>
</evidence>